<dbReference type="GO" id="GO:0005524">
    <property type="term" value="F:ATP binding"/>
    <property type="evidence" value="ECO:0007669"/>
    <property type="project" value="InterPro"/>
</dbReference>
<accession>A0A545USG6</accession>
<dbReference type="Gene3D" id="1.10.510.10">
    <property type="entry name" value="Transferase(Phosphotransferase) domain 1"/>
    <property type="match status" value="1"/>
</dbReference>
<dbReference type="AlphaFoldDB" id="A0A545USG6"/>
<dbReference type="EMBL" id="SPUK01000015">
    <property type="protein sequence ID" value="TQV92393.1"/>
    <property type="molecule type" value="Genomic_DNA"/>
</dbReference>
<keyword evidence="3" id="KW-1185">Reference proteome</keyword>
<evidence type="ECO:0000259" key="1">
    <source>
        <dbReference type="PROSITE" id="PS50011"/>
    </source>
</evidence>
<dbReference type="Pfam" id="PF00069">
    <property type="entry name" value="Pkinase"/>
    <property type="match status" value="1"/>
</dbReference>
<comment type="caution">
    <text evidence="2">The sequence shown here is derived from an EMBL/GenBank/DDBJ whole genome shotgun (WGS) entry which is preliminary data.</text>
</comment>
<dbReference type="PROSITE" id="PS50011">
    <property type="entry name" value="PROTEIN_KINASE_DOM"/>
    <property type="match status" value="1"/>
</dbReference>
<protein>
    <submittedName>
        <fullName evidence="2">Protein kinase-like domain</fullName>
    </submittedName>
</protein>
<dbReference type="InterPro" id="IPR011009">
    <property type="entry name" value="Kinase-like_dom_sf"/>
</dbReference>
<gene>
    <name evidence="2" type="ORF">IF1G_08911</name>
</gene>
<dbReference type="STRING" id="43265.A0A545USG6"/>
<feature type="domain" description="Protein kinase" evidence="1">
    <location>
        <begin position="128"/>
        <end position="349"/>
    </location>
</feature>
<organism evidence="2 3">
    <name type="scientific">Cordyceps javanica</name>
    <dbReference type="NCBI Taxonomy" id="43265"/>
    <lineage>
        <taxon>Eukaryota</taxon>
        <taxon>Fungi</taxon>
        <taxon>Dikarya</taxon>
        <taxon>Ascomycota</taxon>
        <taxon>Pezizomycotina</taxon>
        <taxon>Sordariomycetes</taxon>
        <taxon>Hypocreomycetidae</taxon>
        <taxon>Hypocreales</taxon>
        <taxon>Cordycipitaceae</taxon>
        <taxon>Cordyceps</taxon>
    </lineage>
</organism>
<proteinExistence type="predicted"/>
<keyword evidence="2" id="KW-0418">Kinase</keyword>
<dbReference type="GO" id="GO:0004672">
    <property type="term" value="F:protein kinase activity"/>
    <property type="evidence" value="ECO:0007669"/>
    <property type="project" value="InterPro"/>
</dbReference>
<evidence type="ECO:0000313" key="3">
    <source>
        <dbReference type="Proteomes" id="UP000315783"/>
    </source>
</evidence>
<name>A0A545USG6_9HYPO</name>
<reference evidence="2 3" key="1">
    <citation type="journal article" date="2019" name="Appl. Microbiol. Biotechnol.">
        <title>Genome sequence of Isaria javanica and comparative genome analysis insights into family S53 peptidase evolution in fungal entomopathogens.</title>
        <authorList>
            <person name="Lin R."/>
            <person name="Zhang X."/>
            <person name="Xin B."/>
            <person name="Zou M."/>
            <person name="Gao Y."/>
            <person name="Qin F."/>
            <person name="Hu Q."/>
            <person name="Xie B."/>
            <person name="Cheng X."/>
        </authorList>
    </citation>
    <scope>NUCLEOTIDE SEQUENCE [LARGE SCALE GENOMIC DNA]</scope>
    <source>
        <strain evidence="2 3">IJ1G</strain>
    </source>
</reference>
<sequence length="349" mass="39359">MADVPKYTVQNYIVSSPLEEDQDALFHVRRNGKACYIEMKPAFFINSPNTFRKYLSHLHLLWSGEEVIGNLHDTDVFDWVMSPYLQLLTDLAPPVAGEPSEISTSLQNSLFPEFFVFHTYVIDEELSPRRIVAAGRPLLPSTTRFEDDFLDELETWTVLYDPVGICPVFENPEEALYKEPRRVMIRNGTAECFFKRCHSTAEAIRELKTYKAIADAGLDNLELNIGRVHGVVMDDGDFVLGILLSYIDCGDVSLSCRIVPDDADDPPQHVRRAWMQQLEDGVKALHAAGIVWGDVKSENVLIDRSNNAWITDFGGGYTRGWVDKELAGTVEGDLMGVAKIRQLLFPSEI</sequence>
<dbReference type="Proteomes" id="UP000315783">
    <property type="component" value="Unassembled WGS sequence"/>
</dbReference>
<keyword evidence="2" id="KW-0808">Transferase</keyword>
<dbReference type="OrthoDB" id="4062651at2759"/>
<evidence type="ECO:0000313" key="2">
    <source>
        <dbReference type="EMBL" id="TQV92393.1"/>
    </source>
</evidence>
<dbReference type="InterPro" id="IPR000719">
    <property type="entry name" value="Prot_kinase_dom"/>
</dbReference>
<dbReference type="SUPFAM" id="SSF56112">
    <property type="entry name" value="Protein kinase-like (PK-like)"/>
    <property type="match status" value="1"/>
</dbReference>